<dbReference type="GeneID" id="42782871"/>
<dbReference type="AlphaFoldDB" id="A0A1I3QCF7"/>
<reference evidence="2 3" key="1">
    <citation type="submission" date="2016-10" db="EMBL/GenBank/DDBJ databases">
        <authorList>
            <person name="de Groot N.N."/>
        </authorList>
    </citation>
    <scope>NUCLEOTIDE SEQUENCE [LARGE SCALE GENOMIC DNA]</scope>
    <source>
        <strain evidence="2 3">SP2</strain>
    </source>
</reference>
<dbReference type="EMBL" id="FORO01000021">
    <property type="protein sequence ID" value="SFJ30806.1"/>
    <property type="molecule type" value="Genomic_DNA"/>
</dbReference>
<evidence type="ECO:0000313" key="2">
    <source>
        <dbReference type="EMBL" id="SFJ30806.1"/>
    </source>
</evidence>
<accession>A0A1I3QCF7</accession>
<dbReference type="RefSeq" id="WP_015233854.1">
    <property type="nucleotide sequence ID" value="NZ_FORO01000021.1"/>
</dbReference>
<feature type="region of interest" description="Disordered" evidence="1">
    <location>
        <begin position="124"/>
        <end position="149"/>
    </location>
</feature>
<proteinExistence type="predicted"/>
<evidence type="ECO:0000256" key="1">
    <source>
        <dbReference type="SAM" id="MobiDB-lite"/>
    </source>
</evidence>
<name>A0A1I3QCF7_9EURY</name>
<gene>
    <name evidence="2" type="ORF">SAMN05443661_12146</name>
</gene>
<dbReference type="Proteomes" id="UP000182829">
    <property type="component" value="Unassembled WGS sequence"/>
</dbReference>
<organism evidence="2 3">
    <name type="scientific">Natronobacterium gregoryi</name>
    <dbReference type="NCBI Taxonomy" id="44930"/>
    <lineage>
        <taxon>Archaea</taxon>
        <taxon>Methanobacteriati</taxon>
        <taxon>Methanobacteriota</taxon>
        <taxon>Stenosarchaea group</taxon>
        <taxon>Halobacteria</taxon>
        <taxon>Halobacteriales</taxon>
        <taxon>Natrialbaceae</taxon>
        <taxon>Natronobacterium</taxon>
    </lineage>
</organism>
<evidence type="ECO:0000313" key="3">
    <source>
        <dbReference type="Proteomes" id="UP000182829"/>
    </source>
</evidence>
<sequence length="149" mass="16587">MKTGILIYGTSEQDVDSSIKAIKSEVEKRGLGYSGPKSFKEMNTNHLKQKIRERNGEPKSLHNVQQHSYPVDAFINFGGVEIIKPDESCTLYSTLIIISGSTEFLKETLQGVDSNIEFAIKTGPFSDADIDSGDTPFSYDPNQDYKTEQ</sequence>
<protein>
    <submittedName>
        <fullName evidence="2">Uncharacterized protein</fullName>
    </submittedName>
</protein>